<proteinExistence type="predicted"/>
<name>A0ABQ6M410_9STRA</name>
<evidence type="ECO:0000313" key="3">
    <source>
        <dbReference type="Proteomes" id="UP001165060"/>
    </source>
</evidence>
<sequence length="114" mass="12709">MCKRPDKWLQRTSKEVGDNIQKTAKEIGDNLQNILRPKAKLKAKKEGRDEGGEGEEDQEDAAPDAPAPDDAALDAAARELSFEQMRRFVEVAEPVLAHVEALIEELNMNDPTRV</sequence>
<accession>A0ABQ6M410</accession>
<keyword evidence="3" id="KW-1185">Reference proteome</keyword>
<evidence type="ECO:0000313" key="2">
    <source>
        <dbReference type="EMBL" id="GMI19117.1"/>
    </source>
</evidence>
<gene>
    <name evidence="2" type="ORF">TeGR_g12869</name>
</gene>
<evidence type="ECO:0000256" key="1">
    <source>
        <dbReference type="SAM" id="MobiDB-lite"/>
    </source>
</evidence>
<comment type="caution">
    <text evidence="2">The sequence shown here is derived from an EMBL/GenBank/DDBJ whole genome shotgun (WGS) entry which is preliminary data.</text>
</comment>
<feature type="compositionally biased region" description="Acidic residues" evidence="1">
    <location>
        <begin position="52"/>
        <end position="62"/>
    </location>
</feature>
<organism evidence="2 3">
    <name type="scientific">Tetraparma gracilis</name>
    <dbReference type="NCBI Taxonomy" id="2962635"/>
    <lineage>
        <taxon>Eukaryota</taxon>
        <taxon>Sar</taxon>
        <taxon>Stramenopiles</taxon>
        <taxon>Ochrophyta</taxon>
        <taxon>Bolidophyceae</taxon>
        <taxon>Parmales</taxon>
        <taxon>Triparmaceae</taxon>
        <taxon>Tetraparma</taxon>
    </lineage>
</organism>
<dbReference type="Proteomes" id="UP001165060">
    <property type="component" value="Unassembled WGS sequence"/>
</dbReference>
<feature type="region of interest" description="Disordered" evidence="1">
    <location>
        <begin position="36"/>
        <end position="78"/>
    </location>
</feature>
<protein>
    <submittedName>
        <fullName evidence="2">Uncharacterized protein</fullName>
    </submittedName>
</protein>
<reference evidence="2 3" key="1">
    <citation type="journal article" date="2023" name="Commun. Biol.">
        <title>Genome analysis of Parmales, the sister group of diatoms, reveals the evolutionary specialization of diatoms from phago-mixotrophs to photoautotrophs.</title>
        <authorList>
            <person name="Ban H."/>
            <person name="Sato S."/>
            <person name="Yoshikawa S."/>
            <person name="Yamada K."/>
            <person name="Nakamura Y."/>
            <person name="Ichinomiya M."/>
            <person name="Sato N."/>
            <person name="Blanc-Mathieu R."/>
            <person name="Endo H."/>
            <person name="Kuwata A."/>
            <person name="Ogata H."/>
        </authorList>
    </citation>
    <scope>NUCLEOTIDE SEQUENCE [LARGE SCALE GENOMIC DNA]</scope>
</reference>
<dbReference type="EMBL" id="BRYB01001139">
    <property type="protein sequence ID" value="GMI19117.1"/>
    <property type="molecule type" value="Genomic_DNA"/>
</dbReference>